<dbReference type="InterPro" id="IPR017972">
    <property type="entry name" value="Cyt_P450_CS"/>
</dbReference>
<evidence type="ECO:0000256" key="9">
    <source>
        <dbReference type="ARBA" id="ARBA00023004"/>
    </source>
</evidence>
<organism evidence="14 15">
    <name type="scientific">Gossypium anomalum</name>
    <dbReference type="NCBI Taxonomy" id="47600"/>
    <lineage>
        <taxon>Eukaryota</taxon>
        <taxon>Viridiplantae</taxon>
        <taxon>Streptophyta</taxon>
        <taxon>Embryophyta</taxon>
        <taxon>Tracheophyta</taxon>
        <taxon>Spermatophyta</taxon>
        <taxon>Magnoliopsida</taxon>
        <taxon>eudicotyledons</taxon>
        <taxon>Gunneridae</taxon>
        <taxon>Pentapetalae</taxon>
        <taxon>rosids</taxon>
        <taxon>malvids</taxon>
        <taxon>Malvales</taxon>
        <taxon>Malvaceae</taxon>
        <taxon>Malvoideae</taxon>
        <taxon>Gossypium</taxon>
    </lineage>
</organism>
<comment type="cofactor">
    <cofactor evidence="1 12">
        <name>heme</name>
        <dbReference type="ChEBI" id="CHEBI:30413"/>
    </cofactor>
</comment>
<dbReference type="AlphaFoldDB" id="A0A8J6D581"/>
<dbReference type="PRINTS" id="PR00385">
    <property type="entry name" value="P450"/>
</dbReference>
<dbReference type="GO" id="GO:0016705">
    <property type="term" value="F:oxidoreductase activity, acting on paired donors, with incorporation or reduction of molecular oxygen"/>
    <property type="evidence" value="ECO:0007669"/>
    <property type="project" value="InterPro"/>
</dbReference>
<dbReference type="OrthoDB" id="1470350at2759"/>
<keyword evidence="5" id="KW-0812">Transmembrane</keyword>
<proteinExistence type="inferred from homology"/>
<evidence type="ECO:0000256" key="13">
    <source>
        <dbReference type="RuleBase" id="RU000461"/>
    </source>
</evidence>
<keyword evidence="6 12" id="KW-0479">Metal-binding</keyword>
<gene>
    <name evidence="14" type="ORF">CXB51_013120</name>
</gene>
<dbReference type="InterPro" id="IPR050665">
    <property type="entry name" value="Cytochrome_P450_Monooxygen"/>
</dbReference>
<keyword evidence="15" id="KW-1185">Reference proteome</keyword>
<keyword evidence="7" id="KW-1133">Transmembrane helix</keyword>
<dbReference type="GO" id="GO:0020037">
    <property type="term" value="F:heme binding"/>
    <property type="evidence" value="ECO:0007669"/>
    <property type="project" value="InterPro"/>
</dbReference>
<comment type="similarity">
    <text evidence="3 13">Belongs to the cytochrome P450 family.</text>
</comment>
<dbReference type="SUPFAM" id="SSF48264">
    <property type="entry name" value="Cytochrome P450"/>
    <property type="match status" value="1"/>
</dbReference>
<dbReference type="InterPro" id="IPR002401">
    <property type="entry name" value="Cyt_P450_E_grp-I"/>
</dbReference>
<keyword evidence="11" id="KW-0472">Membrane</keyword>
<dbReference type="PANTHER" id="PTHR24282">
    <property type="entry name" value="CYTOCHROME P450 FAMILY MEMBER"/>
    <property type="match status" value="1"/>
</dbReference>
<dbReference type="Proteomes" id="UP000701853">
    <property type="component" value="Chromosome 5"/>
</dbReference>
<evidence type="ECO:0000256" key="1">
    <source>
        <dbReference type="ARBA" id="ARBA00001971"/>
    </source>
</evidence>
<evidence type="ECO:0000313" key="14">
    <source>
        <dbReference type="EMBL" id="KAG8495516.1"/>
    </source>
</evidence>
<dbReference type="FunFam" id="1.10.630.10:FF:000029">
    <property type="entry name" value="Cytochrome P450 734A1"/>
    <property type="match status" value="1"/>
</dbReference>
<evidence type="ECO:0000313" key="15">
    <source>
        <dbReference type="Proteomes" id="UP000701853"/>
    </source>
</evidence>
<dbReference type="Pfam" id="PF00067">
    <property type="entry name" value="p450"/>
    <property type="match status" value="1"/>
</dbReference>
<dbReference type="EMBL" id="JAHUZN010000005">
    <property type="protein sequence ID" value="KAG8495516.1"/>
    <property type="molecule type" value="Genomic_DNA"/>
</dbReference>
<evidence type="ECO:0000256" key="2">
    <source>
        <dbReference type="ARBA" id="ARBA00004167"/>
    </source>
</evidence>
<dbReference type="PROSITE" id="PS00086">
    <property type="entry name" value="CYTOCHROME_P450"/>
    <property type="match status" value="1"/>
</dbReference>
<comment type="subcellular location">
    <subcellularLocation>
        <location evidence="2">Membrane</location>
        <topology evidence="2">Single-pass membrane protein</topology>
    </subcellularLocation>
</comment>
<dbReference type="PANTHER" id="PTHR24282:SF94">
    <property type="entry name" value="CYTOCHROME P450 72C1"/>
    <property type="match status" value="1"/>
</dbReference>
<evidence type="ECO:0000256" key="3">
    <source>
        <dbReference type="ARBA" id="ARBA00010617"/>
    </source>
</evidence>
<dbReference type="GO" id="GO:0005506">
    <property type="term" value="F:iron ion binding"/>
    <property type="evidence" value="ECO:0007669"/>
    <property type="project" value="InterPro"/>
</dbReference>
<evidence type="ECO:0000256" key="4">
    <source>
        <dbReference type="ARBA" id="ARBA00022617"/>
    </source>
</evidence>
<evidence type="ECO:0000256" key="7">
    <source>
        <dbReference type="ARBA" id="ARBA00022989"/>
    </source>
</evidence>
<dbReference type="PRINTS" id="PR00463">
    <property type="entry name" value="EP450I"/>
</dbReference>
<feature type="binding site" description="axial binding residue" evidence="12">
    <location>
        <position position="513"/>
    </location>
    <ligand>
        <name>heme</name>
        <dbReference type="ChEBI" id="CHEBI:30413"/>
    </ligand>
    <ligandPart>
        <name>Fe</name>
        <dbReference type="ChEBI" id="CHEBI:18248"/>
    </ligandPart>
</feature>
<sequence length="565" mass="64528">MFCLLDYALKVRTQYKFKFKSIERAVSSCAMAYCLLQCCLLWPTQLVSTHLALELTTSLVFFILLYGVARVSYSIWLKPKSQERLLKQQGISGRAYKLLVGDMKQFIKQITEAWSKPINLCHHIVPGVDPFTLDNVQKYGKISYCWTGTRPRLIIQDPEMMKEVLANKQGHFQKPPLNPQILILSRGISTLEGEQWSKRRKMINPAFHLEKLKGMVPIFSVSCGQMIEQWKERASLQSSCEIDVWPELQKLTADAISRTAFGSSYEEGKKIFQLQKELISLTLEAMQSLYIPGFRFIPTKKNQRRKKLNKEITSMLRNVIQRKEHAMKTGQARANDLLGMLLQHNNQFAVLENTNGAEGKMTIDDVIEECKQFYLAGQETAASLLTWTIIVLALHPEWQEKAREEVLQVCGKELEYEAINHLKIVTMILYEVLRLYPPVIAIYQHTNKEAQIKEISVPAGVHLTLPILLVNHDPGLWGEDAEEFKPERFSQGVSKASKDQLAFFAFGWGPRTCIGQNFAMIEAKVALAMILQHFSFKLSPSYSHAPYTVTTLQPQHGAQIILHQI</sequence>
<dbReference type="Gene3D" id="1.10.630.10">
    <property type="entry name" value="Cytochrome P450"/>
    <property type="match status" value="1"/>
</dbReference>
<keyword evidence="8 13" id="KW-0560">Oxidoreductase</keyword>
<keyword evidence="9 12" id="KW-0408">Iron</keyword>
<protein>
    <recommendedName>
        <fullName evidence="16">Cytochrome P450</fullName>
    </recommendedName>
</protein>
<evidence type="ECO:0000256" key="10">
    <source>
        <dbReference type="ARBA" id="ARBA00023033"/>
    </source>
</evidence>
<dbReference type="GO" id="GO:0004497">
    <property type="term" value="F:monooxygenase activity"/>
    <property type="evidence" value="ECO:0007669"/>
    <property type="project" value="UniProtKB-KW"/>
</dbReference>
<keyword evidence="4 12" id="KW-0349">Heme</keyword>
<evidence type="ECO:0000256" key="12">
    <source>
        <dbReference type="PIRSR" id="PIRSR602401-1"/>
    </source>
</evidence>
<dbReference type="InterPro" id="IPR036396">
    <property type="entry name" value="Cyt_P450_sf"/>
</dbReference>
<name>A0A8J6D581_9ROSI</name>
<reference evidence="14 15" key="1">
    <citation type="journal article" date="2021" name="bioRxiv">
        <title>The Gossypium anomalum genome as a resource for cotton improvement and evolutionary analysis of hybrid incompatibility.</title>
        <authorList>
            <person name="Grover C.E."/>
            <person name="Yuan D."/>
            <person name="Arick M.A."/>
            <person name="Miller E.R."/>
            <person name="Hu G."/>
            <person name="Peterson D.G."/>
            <person name="Wendel J.F."/>
            <person name="Udall J.A."/>
        </authorList>
    </citation>
    <scope>NUCLEOTIDE SEQUENCE [LARGE SCALE GENOMIC DNA]</scope>
    <source>
        <strain evidence="14">JFW-Udall</strain>
        <tissue evidence="14">Leaf</tissue>
    </source>
</reference>
<evidence type="ECO:0008006" key="16">
    <source>
        <dbReference type="Google" id="ProtNLM"/>
    </source>
</evidence>
<accession>A0A8J6D581</accession>
<evidence type="ECO:0000256" key="8">
    <source>
        <dbReference type="ARBA" id="ARBA00023002"/>
    </source>
</evidence>
<evidence type="ECO:0000256" key="11">
    <source>
        <dbReference type="ARBA" id="ARBA00023136"/>
    </source>
</evidence>
<dbReference type="GO" id="GO:0016020">
    <property type="term" value="C:membrane"/>
    <property type="evidence" value="ECO:0007669"/>
    <property type="project" value="UniProtKB-SubCell"/>
</dbReference>
<evidence type="ECO:0000256" key="5">
    <source>
        <dbReference type="ARBA" id="ARBA00022692"/>
    </source>
</evidence>
<keyword evidence="10 13" id="KW-0503">Monooxygenase</keyword>
<comment type="caution">
    <text evidence="14">The sequence shown here is derived from an EMBL/GenBank/DDBJ whole genome shotgun (WGS) entry which is preliminary data.</text>
</comment>
<evidence type="ECO:0000256" key="6">
    <source>
        <dbReference type="ARBA" id="ARBA00022723"/>
    </source>
</evidence>
<dbReference type="InterPro" id="IPR001128">
    <property type="entry name" value="Cyt_P450"/>
</dbReference>